<protein>
    <submittedName>
        <fullName evidence="1">Uncharacterized protein</fullName>
    </submittedName>
</protein>
<comment type="caution">
    <text evidence="1">The sequence shown here is derived from an EMBL/GenBank/DDBJ whole genome shotgun (WGS) entry which is preliminary data.</text>
</comment>
<dbReference type="Proteomes" id="UP001281147">
    <property type="component" value="Unassembled WGS sequence"/>
</dbReference>
<evidence type="ECO:0000313" key="2">
    <source>
        <dbReference type="Proteomes" id="UP001281147"/>
    </source>
</evidence>
<organism evidence="1 2">
    <name type="scientific">Vermiconidia calcicola</name>
    <dbReference type="NCBI Taxonomy" id="1690605"/>
    <lineage>
        <taxon>Eukaryota</taxon>
        <taxon>Fungi</taxon>
        <taxon>Dikarya</taxon>
        <taxon>Ascomycota</taxon>
        <taxon>Pezizomycotina</taxon>
        <taxon>Dothideomycetes</taxon>
        <taxon>Dothideomycetidae</taxon>
        <taxon>Mycosphaerellales</taxon>
        <taxon>Extremaceae</taxon>
        <taxon>Vermiconidia</taxon>
    </lineage>
</organism>
<sequence>MSSGLNPQVGHIGLILPLCSSSATIGLALYQYPQFTAFLQAQPSISGKTLSRYWEPMVKQGYIVIGALGLTSCVSGVLSARWLKGHRTLETTDVSNWYMYGAILAATHFAFLPLIGGPIRRMIETGSNASTLSDDEAERVNRQEMSSWFMWHTIRTIFVDVPALWCFAEGAAQSFWVVNV</sequence>
<reference evidence="1" key="1">
    <citation type="submission" date="2023-07" db="EMBL/GenBank/DDBJ databases">
        <title>Black Yeasts Isolated from many extreme environments.</title>
        <authorList>
            <person name="Coleine C."/>
            <person name="Stajich J.E."/>
            <person name="Selbmann L."/>
        </authorList>
    </citation>
    <scope>NUCLEOTIDE SEQUENCE</scope>
    <source>
        <strain evidence="1">CCFEE 5714</strain>
    </source>
</reference>
<evidence type="ECO:0000313" key="1">
    <source>
        <dbReference type="EMBL" id="KAK3711333.1"/>
    </source>
</evidence>
<proteinExistence type="predicted"/>
<gene>
    <name evidence="1" type="ORF">LTR37_009713</name>
</gene>
<name>A0ACC3N8N8_9PEZI</name>
<keyword evidence="2" id="KW-1185">Reference proteome</keyword>
<dbReference type="EMBL" id="JAUTXU010000077">
    <property type="protein sequence ID" value="KAK3711333.1"/>
    <property type="molecule type" value="Genomic_DNA"/>
</dbReference>
<accession>A0ACC3N8N8</accession>